<feature type="transmembrane region" description="Helical" evidence="2">
    <location>
        <begin position="690"/>
        <end position="710"/>
    </location>
</feature>
<evidence type="ECO:0008006" key="5">
    <source>
        <dbReference type="Google" id="ProtNLM"/>
    </source>
</evidence>
<proteinExistence type="predicted"/>
<protein>
    <recommendedName>
        <fullName evidence="5">Gram-positive cocci surface proteins LPxTG domain-containing protein</fullName>
    </recommendedName>
</protein>
<sequence length="717" mass="77207">MAADGTVAICSGDYQGGFKYWKSHNGKIDFQQVVINAGKTAPRNRVTDKGAVRRTAVVKSDKSWQLSTLLFRQQSTARKGGLAAESLVYAAADLLTAGHFRGMGKPVDGGKLSRKMLADANMWSGPWKVSALLNTDHLQSITGLGVKGRTGKFLPGLPINLTLEGATFPNGKTTTQLVSKSSPMKVQINSDRGSLVKLAVEVRELPPTTFRILQHPQAQDLVTAGIGKSTIRFKASKRDQRKAFVPKIRTKASTTNDEKQSVVFHDEVRVTVASGNWPRGRDGKFLPIRLDGALYHTGQSRPATAQVVPANAEAVFVTHPVVQTKDGRTGILKVKKSLKDANGYYTWVWAIRPEHQNQGDAQNAIRLEVRENLGEPTQTVFVEQKHRKPAPKVKVVPKPAPKVKVVPKPAPKVKVVPKPAPKVKVVPKPAPKVKVVPKPAPKVKVVPKPAPKVKVVPKPAPKVKVVPKPAPKVKVVPKPAPKVKVVPKPAPKVKVVPKPAPKVKVVPKPVPKVKVVPKPAPKVKVVPKPVPKVKVVPKPAPKVKVVPKPVPKVKVVPKSETVELVTGTPEHSVRCEDNTPENGTIEQIPAKSQKKSKKQRPPRAVKTVETPPNPKLSEVVSAQSIEPQNSTVEKQQTVFTPEKANEEPDSSSALSREVKTEKVSEPKTNPDQKNATLSQPQLANTGSSPLGYAALSLSLAALGALTLAAAGSKKKTK</sequence>
<dbReference type="Proteomes" id="UP000176288">
    <property type="component" value="Chromosome"/>
</dbReference>
<dbReference type="AlphaFoldDB" id="A0A1D9MJB5"/>
<dbReference type="PANTHER" id="PTHR34403">
    <property type="entry name" value="TOL-PAL SYSTEM PROTEIN TOLA"/>
    <property type="match status" value="1"/>
</dbReference>
<evidence type="ECO:0000256" key="1">
    <source>
        <dbReference type="SAM" id="MobiDB-lite"/>
    </source>
</evidence>
<dbReference type="InterPro" id="IPR050972">
    <property type="entry name" value="SDr-like"/>
</dbReference>
<dbReference type="EMBL" id="CP017812">
    <property type="protein sequence ID" value="AOZ72395.1"/>
    <property type="molecule type" value="Genomic_DNA"/>
</dbReference>
<reference evidence="3 4" key="1">
    <citation type="submission" date="2016-10" db="EMBL/GenBank/DDBJ databases">
        <title>Actinomyces aegypiusis sp. nov., isolated from the Aegypius monachus in Qinghai Tibet Plateau China.</title>
        <authorList>
            <person name="Wang Y."/>
        </authorList>
    </citation>
    <scope>NUCLEOTIDE SEQUENCE [LARGE SCALE GENOMIC DNA]</scope>
    <source>
        <strain evidence="3 4">VUL4_3</strain>
    </source>
</reference>
<evidence type="ECO:0000256" key="2">
    <source>
        <dbReference type="SAM" id="Phobius"/>
    </source>
</evidence>
<feature type="compositionally biased region" description="Basic residues" evidence="1">
    <location>
        <begin position="592"/>
        <end position="603"/>
    </location>
</feature>
<dbReference type="STRING" id="1912795.BK816_03040"/>
<feature type="compositionally biased region" description="Basic and acidic residues" evidence="1">
    <location>
        <begin position="656"/>
        <end position="670"/>
    </location>
</feature>
<feature type="compositionally biased region" description="Polar residues" evidence="1">
    <location>
        <begin position="620"/>
        <end position="639"/>
    </location>
</feature>
<organism evidence="3 4">
    <name type="scientific">Boudabousia tangfeifanii</name>
    <dbReference type="NCBI Taxonomy" id="1912795"/>
    <lineage>
        <taxon>Bacteria</taxon>
        <taxon>Bacillati</taxon>
        <taxon>Actinomycetota</taxon>
        <taxon>Actinomycetes</taxon>
        <taxon>Actinomycetales</taxon>
        <taxon>Actinomycetaceae</taxon>
        <taxon>Boudabousia</taxon>
    </lineage>
</organism>
<keyword evidence="2" id="KW-0812">Transmembrane</keyword>
<keyword evidence="4" id="KW-1185">Reference proteome</keyword>
<accession>A0A1D9MJB5</accession>
<feature type="region of interest" description="Disordered" evidence="1">
    <location>
        <begin position="565"/>
        <end position="689"/>
    </location>
</feature>
<dbReference type="PANTHER" id="PTHR34403:SF14">
    <property type="entry name" value="OS05G0225800 PROTEIN"/>
    <property type="match status" value="1"/>
</dbReference>
<feature type="compositionally biased region" description="Polar residues" evidence="1">
    <location>
        <begin position="671"/>
        <end position="685"/>
    </location>
</feature>
<gene>
    <name evidence="3" type="ORF">BK816_03040</name>
</gene>
<evidence type="ECO:0000313" key="3">
    <source>
        <dbReference type="EMBL" id="AOZ72395.1"/>
    </source>
</evidence>
<evidence type="ECO:0000313" key="4">
    <source>
        <dbReference type="Proteomes" id="UP000176288"/>
    </source>
</evidence>
<keyword evidence="2" id="KW-1133">Transmembrane helix</keyword>
<dbReference type="KEGG" id="avu:BK816_03040"/>
<name>A0A1D9MJB5_9ACTO</name>
<keyword evidence="2" id="KW-0472">Membrane</keyword>